<evidence type="ECO:0008006" key="4">
    <source>
        <dbReference type="Google" id="ProtNLM"/>
    </source>
</evidence>
<keyword evidence="1" id="KW-1133">Transmembrane helix</keyword>
<dbReference type="InterPro" id="IPR013783">
    <property type="entry name" value="Ig-like_fold"/>
</dbReference>
<gene>
    <name evidence="2" type="ORF">DES53_103374</name>
</gene>
<dbReference type="InterPro" id="IPR036116">
    <property type="entry name" value="FN3_sf"/>
</dbReference>
<dbReference type="CDD" id="cd00063">
    <property type="entry name" value="FN3"/>
    <property type="match status" value="1"/>
</dbReference>
<dbReference type="EMBL" id="QNRR01000003">
    <property type="protein sequence ID" value="RBP45376.1"/>
    <property type="molecule type" value="Genomic_DNA"/>
</dbReference>
<dbReference type="Proteomes" id="UP000253426">
    <property type="component" value="Unassembled WGS sequence"/>
</dbReference>
<evidence type="ECO:0000256" key="1">
    <source>
        <dbReference type="SAM" id="Phobius"/>
    </source>
</evidence>
<evidence type="ECO:0000313" key="3">
    <source>
        <dbReference type="Proteomes" id="UP000253426"/>
    </source>
</evidence>
<comment type="caution">
    <text evidence="2">The sequence shown here is derived from an EMBL/GenBank/DDBJ whole genome shotgun (WGS) entry which is preliminary data.</text>
</comment>
<accession>A0A366HPF2</accession>
<organism evidence="2 3">
    <name type="scientific">Roseimicrobium gellanilyticum</name>
    <dbReference type="NCBI Taxonomy" id="748857"/>
    <lineage>
        <taxon>Bacteria</taxon>
        <taxon>Pseudomonadati</taxon>
        <taxon>Verrucomicrobiota</taxon>
        <taxon>Verrucomicrobiia</taxon>
        <taxon>Verrucomicrobiales</taxon>
        <taxon>Verrucomicrobiaceae</taxon>
        <taxon>Roseimicrobium</taxon>
    </lineage>
</organism>
<keyword evidence="3" id="KW-1185">Reference proteome</keyword>
<feature type="transmembrane region" description="Helical" evidence="1">
    <location>
        <begin position="6"/>
        <end position="32"/>
    </location>
</feature>
<sequence>MTVEWILLLLLVPLIVAPIILLGGFAGCDVVFGLHEIKPRTPTNVKAMGISVSEIKITWVNSQGYPSLFRIYRVTPGTEAVFETEETEYVDNSDLLHNSEYTYEITAAPRENPQEETPPSERASGTTLDFEPAFSATLTGDQANLGGFCIVQRIEPVRLFRSGTKVRLVLQGSTVGNLLIDRVTISHAAASGNAYDSAMDLKEVATGVSIAAGEVKELNIVEFGLDQTIPLLVAFDISTEPGMGNVRHLNPVPGTDASMFFKLATAEAGVQDRLPSAANPGAPPYNPSPSIYLVRRIDVG</sequence>
<protein>
    <recommendedName>
        <fullName evidence="4">Fibronectin type-III domain-containing protein</fullName>
    </recommendedName>
</protein>
<evidence type="ECO:0000313" key="2">
    <source>
        <dbReference type="EMBL" id="RBP45376.1"/>
    </source>
</evidence>
<dbReference type="AlphaFoldDB" id="A0A366HPF2"/>
<reference evidence="2 3" key="1">
    <citation type="submission" date="2018-06" db="EMBL/GenBank/DDBJ databases">
        <title>Genomic Encyclopedia of Type Strains, Phase IV (KMG-IV): sequencing the most valuable type-strain genomes for metagenomic binning, comparative biology and taxonomic classification.</title>
        <authorList>
            <person name="Goeker M."/>
        </authorList>
    </citation>
    <scope>NUCLEOTIDE SEQUENCE [LARGE SCALE GENOMIC DNA]</scope>
    <source>
        <strain evidence="2 3">DSM 25532</strain>
    </source>
</reference>
<dbReference type="InterPro" id="IPR003961">
    <property type="entry name" value="FN3_dom"/>
</dbReference>
<keyword evidence="1" id="KW-0812">Transmembrane</keyword>
<dbReference type="SUPFAM" id="SSF49265">
    <property type="entry name" value="Fibronectin type III"/>
    <property type="match status" value="1"/>
</dbReference>
<name>A0A366HPF2_9BACT</name>
<dbReference type="Gene3D" id="2.60.40.10">
    <property type="entry name" value="Immunoglobulins"/>
    <property type="match status" value="1"/>
</dbReference>
<keyword evidence="1" id="KW-0472">Membrane</keyword>
<proteinExistence type="predicted"/>
<dbReference type="RefSeq" id="WP_170157048.1">
    <property type="nucleotide sequence ID" value="NZ_QNRR01000003.1"/>
</dbReference>